<reference evidence="1" key="1">
    <citation type="submission" date="2021-06" db="EMBL/GenBank/DDBJ databases">
        <authorList>
            <person name="Kallberg Y."/>
            <person name="Tangrot J."/>
            <person name="Rosling A."/>
        </authorList>
    </citation>
    <scope>NUCLEOTIDE SEQUENCE</scope>
    <source>
        <strain evidence="1">CL551</strain>
    </source>
</reference>
<keyword evidence="2" id="KW-1185">Reference proteome</keyword>
<evidence type="ECO:0000313" key="2">
    <source>
        <dbReference type="Proteomes" id="UP000789342"/>
    </source>
</evidence>
<protein>
    <submittedName>
        <fullName evidence="1">17765_t:CDS:1</fullName>
    </submittedName>
</protein>
<sequence>KINETGDPLGSRSKLVFGQTHFVHSNEDVPTSPASLNLADASIVWRTPCPHAISDLKLTLYFAISDYSDEV</sequence>
<evidence type="ECO:0000313" key="1">
    <source>
        <dbReference type="EMBL" id="CAG8767094.1"/>
    </source>
</evidence>
<dbReference type="Proteomes" id="UP000789342">
    <property type="component" value="Unassembled WGS sequence"/>
</dbReference>
<dbReference type="AlphaFoldDB" id="A0A9N9J5T3"/>
<organism evidence="1 2">
    <name type="scientific">Acaulospora morrowiae</name>
    <dbReference type="NCBI Taxonomy" id="94023"/>
    <lineage>
        <taxon>Eukaryota</taxon>
        <taxon>Fungi</taxon>
        <taxon>Fungi incertae sedis</taxon>
        <taxon>Mucoromycota</taxon>
        <taxon>Glomeromycotina</taxon>
        <taxon>Glomeromycetes</taxon>
        <taxon>Diversisporales</taxon>
        <taxon>Acaulosporaceae</taxon>
        <taxon>Acaulospora</taxon>
    </lineage>
</organism>
<proteinExistence type="predicted"/>
<accession>A0A9N9J5T3</accession>
<dbReference type="EMBL" id="CAJVPV010044231">
    <property type="protein sequence ID" value="CAG8767094.1"/>
    <property type="molecule type" value="Genomic_DNA"/>
</dbReference>
<feature type="non-terminal residue" evidence="1">
    <location>
        <position position="71"/>
    </location>
</feature>
<name>A0A9N9J5T3_9GLOM</name>
<comment type="caution">
    <text evidence="1">The sequence shown here is derived from an EMBL/GenBank/DDBJ whole genome shotgun (WGS) entry which is preliminary data.</text>
</comment>
<feature type="non-terminal residue" evidence="1">
    <location>
        <position position="1"/>
    </location>
</feature>
<gene>
    <name evidence="1" type="ORF">AMORRO_LOCUS16354</name>
</gene>